<gene>
    <name evidence="1" type="ORF">SISSUDRAFT_1059028</name>
</gene>
<evidence type="ECO:0000313" key="2">
    <source>
        <dbReference type="Proteomes" id="UP000076798"/>
    </source>
</evidence>
<dbReference type="Proteomes" id="UP000076798">
    <property type="component" value="Unassembled WGS sequence"/>
</dbReference>
<dbReference type="EMBL" id="KV428017">
    <property type="protein sequence ID" value="KZT41918.1"/>
    <property type="molecule type" value="Genomic_DNA"/>
</dbReference>
<proteinExistence type="predicted"/>
<name>A0A166GQU4_9AGAM</name>
<dbReference type="AlphaFoldDB" id="A0A166GQU4"/>
<reference evidence="1 2" key="1">
    <citation type="journal article" date="2016" name="Mol. Biol. Evol.">
        <title>Comparative Genomics of Early-Diverging Mushroom-Forming Fungi Provides Insights into the Origins of Lignocellulose Decay Capabilities.</title>
        <authorList>
            <person name="Nagy L.G."/>
            <person name="Riley R."/>
            <person name="Tritt A."/>
            <person name="Adam C."/>
            <person name="Daum C."/>
            <person name="Floudas D."/>
            <person name="Sun H."/>
            <person name="Yadav J.S."/>
            <person name="Pangilinan J."/>
            <person name="Larsson K.H."/>
            <person name="Matsuura K."/>
            <person name="Barry K."/>
            <person name="Labutti K."/>
            <person name="Kuo R."/>
            <person name="Ohm R.A."/>
            <person name="Bhattacharya S.S."/>
            <person name="Shirouzu T."/>
            <person name="Yoshinaga Y."/>
            <person name="Martin F.M."/>
            <person name="Grigoriev I.V."/>
            <person name="Hibbett D.S."/>
        </authorList>
    </citation>
    <scope>NUCLEOTIDE SEQUENCE [LARGE SCALE GENOMIC DNA]</scope>
    <source>
        <strain evidence="1 2">HHB10207 ss-3</strain>
    </source>
</reference>
<sequence length="79" mass="8882">MYFGLEDGGRYYECTDGTTTWVGYHPSNRYTTIINGQAAYILTFLDEVTGNVPLECLRRAPAGSEQTTRPPVGTQYIPW</sequence>
<keyword evidence="2" id="KW-1185">Reference proteome</keyword>
<evidence type="ECO:0000313" key="1">
    <source>
        <dbReference type="EMBL" id="KZT41918.1"/>
    </source>
</evidence>
<organism evidence="1 2">
    <name type="scientific">Sistotremastrum suecicum HHB10207 ss-3</name>
    <dbReference type="NCBI Taxonomy" id="1314776"/>
    <lineage>
        <taxon>Eukaryota</taxon>
        <taxon>Fungi</taxon>
        <taxon>Dikarya</taxon>
        <taxon>Basidiomycota</taxon>
        <taxon>Agaricomycotina</taxon>
        <taxon>Agaricomycetes</taxon>
        <taxon>Sistotremastrales</taxon>
        <taxon>Sistotremastraceae</taxon>
        <taxon>Sistotremastrum</taxon>
    </lineage>
</organism>
<accession>A0A166GQU4</accession>
<protein>
    <submittedName>
        <fullName evidence="1">Uncharacterized protein</fullName>
    </submittedName>
</protein>